<proteinExistence type="predicted"/>
<organism evidence="1 2">
    <name type="scientific">Lactarius akahatsu</name>
    <dbReference type="NCBI Taxonomy" id="416441"/>
    <lineage>
        <taxon>Eukaryota</taxon>
        <taxon>Fungi</taxon>
        <taxon>Dikarya</taxon>
        <taxon>Basidiomycota</taxon>
        <taxon>Agaricomycotina</taxon>
        <taxon>Agaricomycetes</taxon>
        <taxon>Russulales</taxon>
        <taxon>Russulaceae</taxon>
        <taxon>Lactarius</taxon>
    </lineage>
</organism>
<protein>
    <submittedName>
        <fullName evidence="1">Uncharacterized protein</fullName>
    </submittedName>
</protein>
<sequence length="232" mass="24952">MRSSGPSARARRATRVSASAFTFATASTSAPARPMIAAADGVGRRMGIGVDAVSPPAPEVDGVLVAAAATTRAFQAEQFRFAAELKTAETDLISHHISVLIYFTPGSGVPNNPTTTLKKSNLPYTRCVYAGRADIRIALFFPCSGLWKPVLLQIIEDEIDHVADAHVKPHWRPLVRRPLHSRARPSTSVSCRSQGFSALLPCQIQPADHLVTQTLEQGGRGPYSAPQKNMLD</sequence>
<name>A0AAD4QIF0_9AGAM</name>
<dbReference type="AlphaFoldDB" id="A0AAD4QIF0"/>
<dbReference type="EMBL" id="JAKELL010000001">
    <property type="protein sequence ID" value="KAH9001721.1"/>
    <property type="molecule type" value="Genomic_DNA"/>
</dbReference>
<evidence type="ECO:0000313" key="1">
    <source>
        <dbReference type="EMBL" id="KAH9001721.1"/>
    </source>
</evidence>
<keyword evidence="2" id="KW-1185">Reference proteome</keyword>
<evidence type="ECO:0000313" key="2">
    <source>
        <dbReference type="Proteomes" id="UP001201163"/>
    </source>
</evidence>
<reference evidence="1" key="1">
    <citation type="submission" date="2022-01" db="EMBL/GenBank/DDBJ databases">
        <title>Comparative genomics reveals a dynamic genome evolution in the ectomycorrhizal milk-cap (Lactarius) mushrooms.</title>
        <authorList>
            <consortium name="DOE Joint Genome Institute"/>
            <person name="Lebreton A."/>
            <person name="Tang N."/>
            <person name="Kuo A."/>
            <person name="LaButti K."/>
            <person name="Drula E."/>
            <person name="Barry K."/>
            <person name="Clum A."/>
            <person name="Lipzen A."/>
            <person name="Mousain D."/>
            <person name="Ng V."/>
            <person name="Wang R."/>
            <person name="Wang X."/>
            <person name="Dai Y."/>
            <person name="Henrissat B."/>
            <person name="Grigoriev I.V."/>
            <person name="Guerin-Laguette A."/>
            <person name="Yu F."/>
            <person name="Martin F.M."/>
        </authorList>
    </citation>
    <scope>NUCLEOTIDE SEQUENCE</scope>
    <source>
        <strain evidence="1">QP</strain>
    </source>
</reference>
<dbReference type="Proteomes" id="UP001201163">
    <property type="component" value="Unassembled WGS sequence"/>
</dbReference>
<comment type="caution">
    <text evidence="1">The sequence shown here is derived from an EMBL/GenBank/DDBJ whole genome shotgun (WGS) entry which is preliminary data.</text>
</comment>
<gene>
    <name evidence="1" type="ORF">EDB92DRAFT_95123</name>
</gene>
<accession>A0AAD4QIF0</accession>